<dbReference type="InterPro" id="IPR019675">
    <property type="entry name" value="DUF2550"/>
</dbReference>
<evidence type="ECO:0000313" key="3">
    <source>
        <dbReference type="Proteomes" id="UP000189004"/>
    </source>
</evidence>
<evidence type="ECO:0008006" key="4">
    <source>
        <dbReference type="Google" id="ProtNLM"/>
    </source>
</evidence>
<gene>
    <name evidence="2" type="ORF">NOSIN_01710</name>
</gene>
<name>A0A1V3C811_9ACTN</name>
<accession>A0A1V3C811</accession>
<organism evidence="2 3">
    <name type="scientific">Nocardiopsis sinuspersici</name>
    <dbReference type="NCBI Taxonomy" id="501010"/>
    <lineage>
        <taxon>Bacteria</taxon>
        <taxon>Bacillati</taxon>
        <taxon>Actinomycetota</taxon>
        <taxon>Actinomycetes</taxon>
        <taxon>Streptosporangiales</taxon>
        <taxon>Nocardiopsidaceae</taxon>
        <taxon>Nocardiopsis</taxon>
    </lineage>
</organism>
<keyword evidence="1" id="KW-0472">Membrane</keyword>
<keyword evidence="1" id="KW-1133">Transmembrane helix</keyword>
<feature type="transmembrane region" description="Helical" evidence="1">
    <location>
        <begin position="16"/>
        <end position="34"/>
    </location>
</feature>
<proteinExistence type="predicted"/>
<sequence>MERLLPGTPWLESAQWVFYALLLVLLALVAAVTLRRWILVRRGGAVECYLRAVGVRGRRGSWRIGFGRYGTENLGWFPIFSLRPRPTARLSRRGLVVVGRRAPEEGEDLPVDLTVLRIGWAGADGSDPREASYEIAMNEGTLTGFLSWLESMPPGTHWEG</sequence>
<comment type="caution">
    <text evidence="2">The sequence shown here is derived from an EMBL/GenBank/DDBJ whole genome shotgun (WGS) entry which is preliminary data.</text>
</comment>
<evidence type="ECO:0000313" key="2">
    <source>
        <dbReference type="EMBL" id="OOC56907.1"/>
    </source>
</evidence>
<reference evidence="3" key="1">
    <citation type="submission" date="2016-08" db="EMBL/GenBank/DDBJ databases">
        <authorList>
            <person name="Tokovenko B."/>
            <person name="Kalinowski J."/>
        </authorList>
    </citation>
    <scope>NUCLEOTIDE SEQUENCE [LARGE SCALE GENOMIC DNA]</scope>
    <source>
        <strain evidence="3">UTMC102</strain>
    </source>
</reference>
<dbReference type="AlphaFoldDB" id="A0A1V3C811"/>
<keyword evidence="3" id="KW-1185">Reference proteome</keyword>
<dbReference type="RefSeq" id="WP_077689050.1">
    <property type="nucleotide sequence ID" value="NZ_MCOK01000001.1"/>
</dbReference>
<evidence type="ECO:0000256" key="1">
    <source>
        <dbReference type="SAM" id="Phobius"/>
    </source>
</evidence>
<dbReference type="STRING" id="501010.NOSIN_01710"/>
<dbReference type="OrthoDB" id="4793422at2"/>
<dbReference type="EMBL" id="MCOK01000001">
    <property type="protein sequence ID" value="OOC56907.1"/>
    <property type="molecule type" value="Genomic_DNA"/>
</dbReference>
<keyword evidence="1" id="KW-0812">Transmembrane</keyword>
<dbReference type="Proteomes" id="UP000189004">
    <property type="component" value="Unassembled WGS sequence"/>
</dbReference>
<dbReference type="Pfam" id="PF10739">
    <property type="entry name" value="DUF2550"/>
    <property type="match status" value="1"/>
</dbReference>
<protein>
    <recommendedName>
        <fullName evidence="4">DUF2550 domain-containing protein</fullName>
    </recommendedName>
</protein>